<feature type="compositionally biased region" description="Gly residues" evidence="1">
    <location>
        <begin position="48"/>
        <end position="67"/>
    </location>
</feature>
<keyword evidence="2" id="KW-0472">Membrane</keyword>
<dbReference type="RefSeq" id="WP_342628373.1">
    <property type="nucleotide sequence ID" value="NZ_CP152276.1"/>
</dbReference>
<keyword evidence="2" id="KW-1133">Transmembrane helix</keyword>
<feature type="region of interest" description="Disordered" evidence="1">
    <location>
        <begin position="44"/>
        <end position="67"/>
    </location>
</feature>
<proteinExistence type="predicted"/>
<sequence>MTAPGKAQAGKLAWLAVLVAMTVGVGVYVVRSEFEALRHAGAGAAVAGPGGADSGGAGKAGSGRGVQ</sequence>
<dbReference type="Proteomes" id="UP001449795">
    <property type="component" value="Chromosome"/>
</dbReference>
<protein>
    <submittedName>
        <fullName evidence="3">Uncharacterized protein</fullName>
    </submittedName>
</protein>
<keyword evidence="2" id="KW-0812">Transmembrane</keyword>
<evidence type="ECO:0000256" key="2">
    <source>
        <dbReference type="SAM" id="Phobius"/>
    </source>
</evidence>
<accession>A0ABZ3D4N8</accession>
<keyword evidence="4" id="KW-1185">Reference proteome</keyword>
<evidence type="ECO:0000313" key="4">
    <source>
        <dbReference type="Proteomes" id="UP001449795"/>
    </source>
</evidence>
<evidence type="ECO:0000313" key="3">
    <source>
        <dbReference type="EMBL" id="XAE42723.1"/>
    </source>
</evidence>
<gene>
    <name evidence="3" type="ORF">AAC691_21175</name>
</gene>
<dbReference type="EMBL" id="CP152276">
    <property type="protein sequence ID" value="XAE42723.1"/>
    <property type="molecule type" value="Genomic_DNA"/>
</dbReference>
<reference evidence="3 4" key="1">
    <citation type="submission" date="2024-04" db="EMBL/GenBank/DDBJ databases">
        <title>Complete genome sequence of Nguyenibacter vanlangesis HBCM-1154, a strain capable of nitrogen fixation, IAA production, and phosphorus solubilization isolated from sugarcane soil.</title>
        <authorList>
            <person name="MY HANH P."/>
        </authorList>
    </citation>
    <scope>NUCLEOTIDE SEQUENCE [LARGE SCALE GENOMIC DNA]</scope>
    <source>
        <strain evidence="3 4">HBCM 1154</strain>
    </source>
</reference>
<evidence type="ECO:0000256" key="1">
    <source>
        <dbReference type="SAM" id="MobiDB-lite"/>
    </source>
</evidence>
<organism evidence="3 4">
    <name type="scientific">Nguyenibacter vanlangensis</name>
    <dbReference type="NCBI Taxonomy" id="1216886"/>
    <lineage>
        <taxon>Bacteria</taxon>
        <taxon>Pseudomonadati</taxon>
        <taxon>Pseudomonadota</taxon>
        <taxon>Alphaproteobacteria</taxon>
        <taxon>Acetobacterales</taxon>
        <taxon>Acetobacteraceae</taxon>
        <taxon>Nguyenibacter</taxon>
    </lineage>
</organism>
<name>A0ABZ3D4N8_9PROT</name>
<feature type="transmembrane region" description="Helical" evidence="2">
    <location>
        <begin position="12"/>
        <end position="30"/>
    </location>
</feature>